<gene>
    <name evidence="2" type="ORF">L201_003401</name>
</gene>
<sequence>MVIPTVFSSPISSGNDKLIIRDTVRSGSPKLSNTFSSVQLTRRDDDDDEKPLWENSTPKANDIKQGKNNDWFLCALSSIVNKNKDDIKSKIDDSEKNENGEKIVKVKLFNMNKQDWQTKDITYGDIDKKKNGNSGDIWWPSVFEEAAQEIEGTGFIENHEFLKDGTGDIGLRMISGIQSETLTLDEDVDNTETRAKLWNVLKISNTSPMCIKKDNRWYGLLGTQDQQGSDVGRVTLYDVKKGKEENLNFNEIKDKLSHYSKFIQV</sequence>
<dbReference type="Proteomes" id="UP001355207">
    <property type="component" value="Chromosome 4"/>
</dbReference>
<evidence type="ECO:0000313" key="3">
    <source>
        <dbReference type="Proteomes" id="UP001355207"/>
    </source>
</evidence>
<dbReference type="RefSeq" id="XP_066075253.1">
    <property type="nucleotide sequence ID" value="XM_066219156.1"/>
</dbReference>
<evidence type="ECO:0000313" key="2">
    <source>
        <dbReference type="EMBL" id="WWC88490.1"/>
    </source>
</evidence>
<dbReference type="EMBL" id="CP144101">
    <property type="protein sequence ID" value="WWC88490.1"/>
    <property type="molecule type" value="Genomic_DNA"/>
</dbReference>
<feature type="region of interest" description="Disordered" evidence="1">
    <location>
        <begin position="30"/>
        <end position="61"/>
    </location>
</feature>
<keyword evidence="3" id="KW-1185">Reference proteome</keyword>
<dbReference type="GeneID" id="91094071"/>
<accession>A0AAX4JV89</accession>
<organism evidence="2 3">
    <name type="scientific">Kwoniella dendrophila CBS 6074</name>
    <dbReference type="NCBI Taxonomy" id="1295534"/>
    <lineage>
        <taxon>Eukaryota</taxon>
        <taxon>Fungi</taxon>
        <taxon>Dikarya</taxon>
        <taxon>Basidiomycota</taxon>
        <taxon>Agaricomycotina</taxon>
        <taxon>Tremellomycetes</taxon>
        <taxon>Tremellales</taxon>
        <taxon>Cryptococcaceae</taxon>
        <taxon>Kwoniella</taxon>
    </lineage>
</organism>
<dbReference type="InterPro" id="IPR038765">
    <property type="entry name" value="Papain-like_cys_pep_sf"/>
</dbReference>
<dbReference type="AlphaFoldDB" id="A0AAX4JV89"/>
<protein>
    <submittedName>
        <fullName evidence="2">Uncharacterized protein</fullName>
    </submittedName>
</protein>
<dbReference type="SUPFAM" id="SSF54001">
    <property type="entry name" value="Cysteine proteinases"/>
    <property type="match status" value="1"/>
</dbReference>
<evidence type="ECO:0000256" key="1">
    <source>
        <dbReference type="SAM" id="MobiDB-lite"/>
    </source>
</evidence>
<proteinExistence type="predicted"/>
<feature type="compositionally biased region" description="Polar residues" evidence="1">
    <location>
        <begin position="30"/>
        <end position="40"/>
    </location>
</feature>
<name>A0AAX4JV89_9TREE</name>
<reference evidence="2 3" key="1">
    <citation type="submission" date="2024-01" db="EMBL/GenBank/DDBJ databases">
        <title>Comparative genomics of Cryptococcus and Kwoniella reveals pathogenesis evolution and contrasting modes of karyotype evolution via chromosome fusion or intercentromeric recombination.</title>
        <authorList>
            <person name="Coelho M.A."/>
            <person name="David-Palma M."/>
            <person name="Shea T."/>
            <person name="Bowers K."/>
            <person name="McGinley-Smith S."/>
            <person name="Mohammad A.W."/>
            <person name="Gnirke A."/>
            <person name="Yurkov A.M."/>
            <person name="Nowrousian M."/>
            <person name="Sun S."/>
            <person name="Cuomo C.A."/>
            <person name="Heitman J."/>
        </authorList>
    </citation>
    <scope>NUCLEOTIDE SEQUENCE [LARGE SCALE GENOMIC DNA]</scope>
    <source>
        <strain evidence="2 3">CBS 6074</strain>
    </source>
</reference>